<dbReference type="InterPro" id="IPR039425">
    <property type="entry name" value="RNA_pol_sigma-70-like"/>
</dbReference>
<evidence type="ECO:0000256" key="4">
    <source>
        <dbReference type="ARBA" id="ARBA00023163"/>
    </source>
</evidence>
<dbReference type="GO" id="GO:0003677">
    <property type="term" value="F:DNA binding"/>
    <property type="evidence" value="ECO:0007669"/>
    <property type="project" value="UniProtKB-KW"/>
</dbReference>
<proteinExistence type="predicted"/>
<keyword evidence="7" id="KW-1185">Reference proteome</keyword>
<evidence type="ECO:0000256" key="1">
    <source>
        <dbReference type="ARBA" id="ARBA00023015"/>
    </source>
</evidence>
<organism evidence="6 7">
    <name type="scientific">Candidatus Entotheonella gemina</name>
    <dbReference type="NCBI Taxonomy" id="1429439"/>
    <lineage>
        <taxon>Bacteria</taxon>
        <taxon>Pseudomonadati</taxon>
        <taxon>Nitrospinota/Tectimicrobiota group</taxon>
        <taxon>Candidatus Tectimicrobiota</taxon>
        <taxon>Candidatus Entotheonellia</taxon>
        <taxon>Candidatus Entotheonellales</taxon>
        <taxon>Candidatus Entotheonellaceae</taxon>
        <taxon>Candidatus Entotheonella</taxon>
    </lineage>
</organism>
<dbReference type="Pfam" id="PF04542">
    <property type="entry name" value="Sigma70_r2"/>
    <property type="match status" value="1"/>
</dbReference>
<evidence type="ECO:0000313" key="6">
    <source>
        <dbReference type="EMBL" id="ETX04126.1"/>
    </source>
</evidence>
<dbReference type="EMBL" id="AZHX01001298">
    <property type="protein sequence ID" value="ETX04126.1"/>
    <property type="molecule type" value="Genomic_DNA"/>
</dbReference>
<evidence type="ECO:0000256" key="3">
    <source>
        <dbReference type="ARBA" id="ARBA00023125"/>
    </source>
</evidence>
<evidence type="ECO:0000256" key="2">
    <source>
        <dbReference type="ARBA" id="ARBA00023082"/>
    </source>
</evidence>
<dbReference type="AlphaFoldDB" id="W4M2C6"/>
<dbReference type="PANTHER" id="PTHR43133:SF8">
    <property type="entry name" value="RNA POLYMERASE SIGMA FACTOR HI_1459-RELATED"/>
    <property type="match status" value="1"/>
</dbReference>
<gene>
    <name evidence="6" type="ORF">ETSY2_30620</name>
</gene>
<dbReference type="Proteomes" id="UP000019140">
    <property type="component" value="Unassembled WGS sequence"/>
</dbReference>
<dbReference type="GO" id="GO:0016987">
    <property type="term" value="F:sigma factor activity"/>
    <property type="evidence" value="ECO:0007669"/>
    <property type="project" value="UniProtKB-KW"/>
</dbReference>
<dbReference type="PANTHER" id="PTHR43133">
    <property type="entry name" value="RNA POLYMERASE ECF-TYPE SIGMA FACTO"/>
    <property type="match status" value="1"/>
</dbReference>
<sequence length="184" mass="20443">MVTINSPISPCMAGVIAQPISLETGSLTHHSSKDAGGFLALWDQYKDGLLTHYCLPWMSGNRADAEDALSEASLRAWHAWSTREEDVNNTKGWFVRLVQNHCNNVRKAHTRRTRVVQCVEDITVIAGEQAAEDGVTIPEDVALRHELDQYIRRAIDTLPPRLQAPADCYFLQELACPDIATGAF</sequence>
<keyword evidence="2" id="KW-0731">Sigma factor</keyword>
<evidence type="ECO:0000313" key="7">
    <source>
        <dbReference type="Proteomes" id="UP000019140"/>
    </source>
</evidence>
<keyword evidence="4" id="KW-0804">Transcription</keyword>
<feature type="non-terminal residue" evidence="6">
    <location>
        <position position="184"/>
    </location>
</feature>
<evidence type="ECO:0000259" key="5">
    <source>
        <dbReference type="Pfam" id="PF04542"/>
    </source>
</evidence>
<keyword evidence="3" id="KW-0238">DNA-binding</keyword>
<keyword evidence="1" id="KW-0805">Transcription regulation</keyword>
<dbReference type="HOGENOM" id="CLU_047691_3_0_7"/>
<dbReference type="InterPro" id="IPR013325">
    <property type="entry name" value="RNA_pol_sigma_r2"/>
</dbReference>
<comment type="caution">
    <text evidence="6">The sequence shown here is derived from an EMBL/GenBank/DDBJ whole genome shotgun (WGS) entry which is preliminary data.</text>
</comment>
<feature type="domain" description="RNA polymerase sigma-70 region 2" evidence="5">
    <location>
        <begin position="58"/>
        <end position="111"/>
    </location>
</feature>
<name>W4M2C6_9BACT</name>
<dbReference type="InterPro" id="IPR007627">
    <property type="entry name" value="RNA_pol_sigma70_r2"/>
</dbReference>
<protein>
    <recommendedName>
        <fullName evidence="5">RNA polymerase sigma-70 region 2 domain-containing protein</fullName>
    </recommendedName>
</protein>
<dbReference type="GO" id="GO:0006352">
    <property type="term" value="P:DNA-templated transcription initiation"/>
    <property type="evidence" value="ECO:0007669"/>
    <property type="project" value="InterPro"/>
</dbReference>
<dbReference type="Gene3D" id="1.10.1740.10">
    <property type="match status" value="1"/>
</dbReference>
<accession>W4M2C6</accession>
<dbReference type="SUPFAM" id="SSF88946">
    <property type="entry name" value="Sigma2 domain of RNA polymerase sigma factors"/>
    <property type="match status" value="1"/>
</dbReference>
<reference evidence="6 7" key="1">
    <citation type="journal article" date="2014" name="Nature">
        <title>An environmental bacterial taxon with a large and distinct metabolic repertoire.</title>
        <authorList>
            <person name="Wilson M.C."/>
            <person name="Mori T."/>
            <person name="Ruckert C."/>
            <person name="Uria A.R."/>
            <person name="Helf M.J."/>
            <person name="Takada K."/>
            <person name="Gernert C."/>
            <person name="Steffens U.A."/>
            <person name="Heycke N."/>
            <person name="Schmitt S."/>
            <person name="Rinke C."/>
            <person name="Helfrich E.J."/>
            <person name="Brachmann A.O."/>
            <person name="Gurgui C."/>
            <person name="Wakimoto T."/>
            <person name="Kracht M."/>
            <person name="Crusemann M."/>
            <person name="Hentschel U."/>
            <person name="Abe I."/>
            <person name="Matsunaga S."/>
            <person name="Kalinowski J."/>
            <person name="Takeyama H."/>
            <person name="Piel J."/>
        </authorList>
    </citation>
    <scope>NUCLEOTIDE SEQUENCE [LARGE SCALE GENOMIC DNA]</scope>
    <source>
        <strain evidence="7">TSY2</strain>
    </source>
</reference>